<feature type="compositionally biased region" description="Low complexity" evidence="2">
    <location>
        <begin position="411"/>
        <end position="426"/>
    </location>
</feature>
<dbReference type="GeneID" id="108863782"/>
<feature type="region of interest" description="Disordered" evidence="2">
    <location>
        <begin position="491"/>
        <end position="517"/>
    </location>
</feature>
<feature type="region of interest" description="Disordered" evidence="2">
    <location>
        <begin position="281"/>
        <end position="436"/>
    </location>
</feature>
<feature type="compositionally biased region" description="Low complexity" evidence="2">
    <location>
        <begin position="717"/>
        <end position="729"/>
    </location>
</feature>
<feature type="compositionally biased region" description="Polar residues" evidence="2">
    <location>
        <begin position="178"/>
        <end position="187"/>
    </location>
</feature>
<feature type="compositionally biased region" description="Basic and acidic residues" evidence="2">
    <location>
        <begin position="282"/>
        <end position="291"/>
    </location>
</feature>
<feature type="compositionally biased region" description="Low complexity" evidence="2">
    <location>
        <begin position="321"/>
        <end position="343"/>
    </location>
</feature>
<evidence type="ECO:0000313" key="3">
    <source>
        <dbReference type="Proteomes" id="UP000694867"/>
    </source>
</evidence>
<feature type="compositionally biased region" description="Basic and acidic residues" evidence="2">
    <location>
        <begin position="188"/>
        <end position="203"/>
    </location>
</feature>
<feature type="compositionally biased region" description="Basic residues" evidence="2">
    <location>
        <begin position="354"/>
        <end position="364"/>
    </location>
</feature>
<keyword evidence="3" id="KW-1185">Reference proteome</keyword>
<feature type="compositionally biased region" description="Polar residues" evidence="2">
    <location>
        <begin position="745"/>
        <end position="756"/>
    </location>
</feature>
<sequence>MELKSYILYWDAERAFKSVEQYHGSSTAVVDSSTEDKITSRVASPADSRVSKSANDTSPHSNAGRAQAIEGDASSQAQPVTTDDIVYFSRDRVNAPDHKDAYLVSGIPDMGSSPLTDSQHPDLPRGVNEQTSDKNRHPVEDGNTGQGKKRELAPVTSGTSAHKRENETGVTENVENIPNGNRNSSSVEAERDQTHNAIREQQHNLKTAPSDWNREPSPGADTRPETAGVAIPVMQFGGQRFIEFGVVRTQKGPKVLKNHILTQVVVPGKVDDPKRITSLIRSRGDARRDTLRLPTSEVENETSSGDETLRSGPLEGPKHPSGSISSASASQETSSSSSESSEISSEDGLDCRKDKPRRKRKVSKPKPVPASLASVFEFKRISKKKPTANSLLPKTLAEARATEPSEEESFESTPVSPGSGVYPSSEESSKTAGKVGKQDDFLQNVLRNFGVQVELVPVTNSTNSTADVDTARGSALENAAPDHMVALLPITPSAQSSSRTPEENDFLQGPSNSPLRSIPSYVQLEASDKELSAPVLMKANSKNRSNAKDATANSLGHGVSDGEKSFTSSTKSSRQGFEAPTIPPNGSSPPKPPTETFTIDLNKIREKNRKTSRPKGGNVELTPGKVYIHDLESATFEEAPDDDGTLARNLEARKKYEDDFVKNILQNYGIQLDSKTGKAKSEFVSIESAPNLGPTMDQNNVPAPAIPRPVGPQSAGLSPSLTVPSPLTSGQIQQPPVFLLGAPQRPQNHHATSSELPSLRESPVSGPSDFFGPPNAPVPQAPSDASLESPRYPGSNQAIRIVPAPDLSGLRPQSPIPSPAHDDPQFEADSAETDVQKAASPQSSDQHQQQQTPSSGTQSVAQAPRSEAIQAPAIGTQDPRQTPTNGEPLPGASPDQQAQYQEPGPQNSQASPEPQSDLKAPNEILQGPVVQGQQVPTSVPVLPNLSQHAPKQADQNIAVHQPLPQEVNIGLLPGLPPPPVHQNLGQAQAIHPYAQLVDQNSIQLQQQLLNNQILAPQQLSSNLIQAQQQLVHDQGKDHQQSFQEQSQLQQLGQVQLPQPIEHQQIQQQQIQQQQAQQQQIQQQQIQQQQIQQQQIQQQQIQQQQTQQQQIQQQQIQQQQTQQQQIQEQQIQQQQIQQLQIQQELIHQQLAQQQEIQQQQQIPQQQFQQQQIRQEQFEAEQIQDEQIKQQQIHQIQQQQDLQQQIQQQQIQQQQIQQLQIQQQQIQQQQIQQQQIQQQQIPQQQIQQQQIQQQQIQQQQIQQQQIQQQQIQQQQVQQAQVIQQQDIQPGVQQVISRAPLQPHIQLLDQNVQPGLQHLQLQFAPQGSHQVQVQEQQQVVHNGAGAQHQLTDNQQVIPGQVIDAPRQIIQQVQYTPQQQTVEAQVQAQPAPSSSDEQIRGSQTPSPAGIPAEEQLLISEPHYEPLPPSPDAPTGSFQQVNTIEAQNQAAGSQGSTFNAEQLTRHIQPSPSAHQEGVEVPSQEGIVIQQQQAYQQQQREVRVNEQQSDYSQEQQGARQPDSHNIEPQQQQQPQDPTLEYVRLDHHLQQTRTPQQQHHQLPRQQISIEGPQTSLRTPQTPYSQSNGIVSRPSLYRAAHSVPSFPDGQAISVPTFEVEKGRLRRVPSYTGSTGQVRLGPGFVFRPQFRPLPLRNVAPGSTQTAALPFGGFQITHFAPGSGATAHSIYRPDKNGLLSNVMSQSFNPIEGTSSTYRLNFGYRHGENPIAAQAFSSGKDFESFFARIPNTARAPRLDFLSSQKKSMISGSSLLNNQPDFVFGSSGSLVSNVDLRSNGPNEYTGYIKKSSKKKSR</sequence>
<feature type="compositionally biased region" description="Polar residues" evidence="2">
    <location>
        <begin position="1503"/>
        <end position="1512"/>
    </location>
</feature>
<evidence type="ECO:0000256" key="2">
    <source>
        <dbReference type="SAM" id="MobiDB-lite"/>
    </source>
</evidence>
<feature type="region of interest" description="Disordered" evidence="2">
    <location>
        <begin position="1377"/>
        <end position="1405"/>
    </location>
</feature>
<dbReference type="Proteomes" id="UP000694867">
    <property type="component" value="Unplaced"/>
</dbReference>
<feature type="region of interest" description="Disordered" evidence="2">
    <location>
        <begin position="103"/>
        <end position="225"/>
    </location>
</feature>
<evidence type="ECO:0000256" key="1">
    <source>
        <dbReference type="SAM" id="Coils"/>
    </source>
</evidence>
<organism evidence="3 4">
    <name type="scientific">Galendromus occidentalis</name>
    <name type="common">western predatory mite</name>
    <dbReference type="NCBI Taxonomy" id="34638"/>
    <lineage>
        <taxon>Eukaryota</taxon>
        <taxon>Metazoa</taxon>
        <taxon>Ecdysozoa</taxon>
        <taxon>Arthropoda</taxon>
        <taxon>Chelicerata</taxon>
        <taxon>Arachnida</taxon>
        <taxon>Acari</taxon>
        <taxon>Parasitiformes</taxon>
        <taxon>Mesostigmata</taxon>
        <taxon>Gamasina</taxon>
        <taxon>Phytoseioidea</taxon>
        <taxon>Phytoseiidae</taxon>
        <taxon>Typhlodrominae</taxon>
        <taxon>Galendromus</taxon>
    </lineage>
</organism>
<dbReference type="KEGG" id="goe:108863782"/>
<feature type="region of interest" description="Disordered" evidence="2">
    <location>
        <begin position="1493"/>
        <end position="1530"/>
    </location>
</feature>
<dbReference type="RefSeq" id="XP_028966464.1">
    <property type="nucleotide sequence ID" value="XM_029110631.1"/>
</dbReference>
<feature type="compositionally biased region" description="Low complexity" evidence="2">
    <location>
        <begin position="1377"/>
        <end position="1391"/>
    </location>
</feature>
<accession>A0AAJ7WGQ3</accession>
<reference evidence="4" key="1">
    <citation type="submission" date="2025-08" db="UniProtKB">
        <authorList>
            <consortium name="RefSeq"/>
        </authorList>
    </citation>
    <scope>IDENTIFICATION</scope>
</reference>
<feature type="coiled-coil region" evidence="1">
    <location>
        <begin position="1063"/>
        <end position="1128"/>
    </location>
</feature>
<evidence type="ECO:0000313" key="4">
    <source>
        <dbReference type="RefSeq" id="XP_028966464.1"/>
    </source>
</evidence>
<feature type="region of interest" description="Disordered" evidence="2">
    <location>
        <begin position="26"/>
        <end position="83"/>
    </location>
</feature>
<feature type="compositionally biased region" description="Polar residues" evidence="2">
    <location>
        <begin position="51"/>
        <end position="61"/>
    </location>
</feature>
<proteinExistence type="predicted"/>
<feature type="compositionally biased region" description="Polar residues" evidence="2">
    <location>
        <begin position="565"/>
        <end position="575"/>
    </location>
</feature>
<feature type="compositionally biased region" description="Low complexity" evidence="2">
    <location>
        <begin position="840"/>
        <end position="859"/>
    </location>
</feature>
<gene>
    <name evidence="4" type="primary">LOC108863782</name>
</gene>
<feature type="compositionally biased region" description="Pro residues" evidence="2">
    <location>
        <begin position="581"/>
        <end position="593"/>
    </location>
</feature>
<protein>
    <submittedName>
        <fullName evidence="4">Uncharacterized protein LOC108863782</fullName>
    </submittedName>
</protein>
<keyword evidence="1" id="KW-0175">Coiled coil</keyword>
<feature type="compositionally biased region" description="Basic and acidic residues" evidence="2">
    <location>
        <begin position="131"/>
        <end position="140"/>
    </location>
</feature>
<feature type="coiled-coil region" evidence="1">
    <location>
        <begin position="1197"/>
        <end position="1237"/>
    </location>
</feature>
<feature type="compositionally biased region" description="Polar residues" evidence="2">
    <location>
        <begin position="894"/>
        <end position="914"/>
    </location>
</feature>
<feature type="region of interest" description="Disordered" evidence="2">
    <location>
        <begin position="689"/>
        <end position="920"/>
    </location>
</feature>
<name>A0AAJ7WGQ3_9ACAR</name>
<feature type="region of interest" description="Disordered" evidence="2">
    <location>
        <begin position="539"/>
        <end position="597"/>
    </location>
</feature>